<evidence type="ECO:0000256" key="9">
    <source>
        <dbReference type="ARBA" id="ARBA00023136"/>
    </source>
</evidence>
<protein>
    <recommendedName>
        <fullName evidence="12">FAD-binding FR-type domain-containing protein</fullName>
    </recommendedName>
</protein>
<keyword evidence="3" id="KW-0813">Transport</keyword>
<evidence type="ECO:0000313" key="14">
    <source>
        <dbReference type="Proteomes" id="UP000016924"/>
    </source>
</evidence>
<dbReference type="GO" id="GO:0015677">
    <property type="term" value="P:copper ion import"/>
    <property type="evidence" value="ECO:0007669"/>
    <property type="project" value="TreeGrafter"/>
</dbReference>
<comment type="subcellular location">
    <subcellularLocation>
        <location evidence="1">Membrane</location>
        <topology evidence="1">Multi-pass membrane protein</topology>
    </subcellularLocation>
</comment>
<dbReference type="PROSITE" id="PS51384">
    <property type="entry name" value="FAD_FR"/>
    <property type="match status" value="1"/>
</dbReference>
<evidence type="ECO:0000256" key="3">
    <source>
        <dbReference type="ARBA" id="ARBA00022448"/>
    </source>
</evidence>
<accession>R7Z3Z3</accession>
<dbReference type="OMA" id="VGACWGH"/>
<reference evidence="14" key="1">
    <citation type="submission" date="2012-06" db="EMBL/GenBank/DDBJ databases">
        <title>The genome sequence of Coniosporium apollinis CBS 100218.</title>
        <authorList>
            <consortium name="The Broad Institute Genome Sequencing Platform"/>
            <person name="Cuomo C."/>
            <person name="Gorbushina A."/>
            <person name="Noack S."/>
            <person name="Walker B."/>
            <person name="Young S.K."/>
            <person name="Zeng Q."/>
            <person name="Gargeya S."/>
            <person name="Fitzgerald M."/>
            <person name="Haas B."/>
            <person name="Abouelleil A."/>
            <person name="Alvarado L."/>
            <person name="Arachchi H.M."/>
            <person name="Berlin A.M."/>
            <person name="Chapman S.B."/>
            <person name="Goldberg J."/>
            <person name="Griggs A."/>
            <person name="Gujja S."/>
            <person name="Hansen M."/>
            <person name="Howarth C."/>
            <person name="Imamovic A."/>
            <person name="Larimer J."/>
            <person name="McCowan C."/>
            <person name="Montmayeur A."/>
            <person name="Murphy C."/>
            <person name="Neiman D."/>
            <person name="Pearson M."/>
            <person name="Priest M."/>
            <person name="Roberts A."/>
            <person name="Saif S."/>
            <person name="Shea T."/>
            <person name="Sisk P."/>
            <person name="Sykes S."/>
            <person name="Wortman J."/>
            <person name="Nusbaum C."/>
            <person name="Birren B."/>
        </authorList>
    </citation>
    <scope>NUCLEOTIDE SEQUENCE [LARGE SCALE GENOMIC DNA]</scope>
    <source>
        <strain evidence="14">CBS 100218</strain>
    </source>
</reference>
<dbReference type="InterPro" id="IPR017927">
    <property type="entry name" value="FAD-bd_FR_type"/>
</dbReference>
<dbReference type="GO" id="GO:0000293">
    <property type="term" value="F:ferric-chelate reductase activity"/>
    <property type="evidence" value="ECO:0007669"/>
    <property type="project" value="UniProtKB-ARBA"/>
</dbReference>
<proteinExistence type="inferred from homology"/>
<dbReference type="InterPro" id="IPR013121">
    <property type="entry name" value="Fe_red_NAD-bd_6"/>
</dbReference>
<evidence type="ECO:0000259" key="12">
    <source>
        <dbReference type="PROSITE" id="PS51384"/>
    </source>
</evidence>
<evidence type="ECO:0000256" key="2">
    <source>
        <dbReference type="ARBA" id="ARBA00006278"/>
    </source>
</evidence>
<dbReference type="GO" id="GO:0006879">
    <property type="term" value="P:intracellular iron ion homeostasis"/>
    <property type="evidence" value="ECO:0007669"/>
    <property type="project" value="TreeGrafter"/>
</dbReference>
<organism evidence="13 14">
    <name type="scientific">Coniosporium apollinis (strain CBS 100218)</name>
    <name type="common">Rock-inhabiting black yeast</name>
    <dbReference type="NCBI Taxonomy" id="1168221"/>
    <lineage>
        <taxon>Eukaryota</taxon>
        <taxon>Fungi</taxon>
        <taxon>Dikarya</taxon>
        <taxon>Ascomycota</taxon>
        <taxon>Pezizomycotina</taxon>
        <taxon>Dothideomycetes</taxon>
        <taxon>Dothideomycetes incertae sedis</taxon>
        <taxon>Coniosporium</taxon>
    </lineage>
</organism>
<evidence type="ECO:0000256" key="1">
    <source>
        <dbReference type="ARBA" id="ARBA00004141"/>
    </source>
</evidence>
<evidence type="ECO:0000256" key="4">
    <source>
        <dbReference type="ARBA" id="ARBA00022692"/>
    </source>
</evidence>
<feature type="transmembrane region" description="Helical" evidence="11">
    <location>
        <begin position="299"/>
        <end position="330"/>
    </location>
</feature>
<feature type="transmembrane region" description="Helical" evidence="11">
    <location>
        <begin position="183"/>
        <end position="204"/>
    </location>
</feature>
<evidence type="ECO:0000256" key="10">
    <source>
        <dbReference type="SAM" id="MobiDB-lite"/>
    </source>
</evidence>
<feature type="compositionally biased region" description="Polar residues" evidence="10">
    <location>
        <begin position="585"/>
        <end position="595"/>
    </location>
</feature>
<dbReference type="Gene3D" id="3.40.50.80">
    <property type="entry name" value="Nucleotide-binding domain of ferredoxin-NADP reductase (FNR) module"/>
    <property type="match status" value="1"/>
</dbReference>
<dbReference type="STRING" id="1168221.R7Z3Z3"/>
<keyword evidence="14" id="KW-1185">Reference proteome</keyword>
<dbReference type="InterPro" id="IPR013112">
    <property type="entry name" value="FAD-bd_8"/>
</dbReference>
<feature type="transmembrane region" description="Helical" evidence="11">
    <location>
        <begin position="225"/>
        <end position="244"/>
    </location>
</feature>
<dbReference type="PANTHER" id="PTHR32361:SF3">
    <property type="entry name" value="REDUCTASE, PUTATIVE (AFU_ORTHOLOGUE AFUA_6G13750)-RELATED"/>
    <property type="match status" value="1"/>
</dbReference>
<name>R7Z3Z3_CONA1</name>
<dbReference type="InterPro" id="IPR039261">
    <property type="entry name" value="FNR_nucleotide-bd"/>
</dbReference>
<sequence>MSSSFAASKMLVDRAHIQNFSDAGSLEPHWGYAFRVVPCTNDAGSCEYLDSVYWSHDVSMLYSFILWAVIGGILFVWCLGRHFIPSRRSDATALGGESERPTVRQTGLYRLTRSAKVTARHYLLPESMVRIFGRTTRLQILVLAILAGYLLIFSFIGIVYKRWITPVKNMPGVYNTRSGLGPWSNRVGVLAFALTPLSVMLSSRESLLSLITGIPYQHFNFLHRWLGYIIFLQSAFHTLGWTIIEARLYQPQPKIWDGFISQLYMIWGVIAMIFLCFLFVFSTRWAIRFTGYEFFRKAHYIVAMLYLGACWGHWVQLNCWMIASLAVWFLDRGIRLVRTALIHYDYLPGSTSVMGFRSATAAVTLFPDDSHGDVVRLDFNHNHDAWNIGQHFFVCFPELTISQSHPFTPCSVPGTSTKGQRHSYILRSKKGATRKLAELARRKLEGTEKEATTDTPATTSVILAGPYGQSLVGGLAAASEINVLCVAGGTGVTFVLPVLMSLVSGAHPPSGRTIEFIWAIRRKNDMLWIQDELNTLELATKTSNLKISIFVTREDDTHGKNNKAADSVDALKNEFVTIEERKSQSDTSSHGQNTEIEVASPPSSSVSSPDHINEDASRSSSFAIHHARVPAVSNPSTSRPDIAALVKGFVSSTVRGPTRVFASGPGGMVSDLRNAVAACNSAGKVWKGDGRYDVKLVNDDRLEW</sequence>
<dbReference type="RefSeq" id="XP_007784140.1">
    <property type="nucleotide sequence ID" value="XM_007785950.1"/>
</dbReference>
<dbReference type="Pfam" id="PF01794">
    <property type="entry name" value="Ferric_reduct"/>
    <property type="match status" value="1"/>
</dbReference>
<feature type="transmembrane region" description="Helical" evidence="11">
    <location>
        <begin position="264"/>
        <end position="287"/>
    </location>
</feature>
<evidence type="ECO:0000256" key="11">
    <source>
        <dbReference type="SAM" id="Phobius"/>
    </source>
</evidence>
<feature type="domain" description="FAD-binding FR-type" evidence="12">
    <location>
        <begin position="334"/>
        <end position="473"/>
    </location>
</feature>
<dbReference type="SFLD" id="SFLDS00052">
    <property type="entry name" value="Ferric_Reductase_Domain"/>
    <property type="match status" value="1"/>
</dbReference>
<dbReference type="AlphaFoldDB" id="R7Z3Z3"/>
<feature type="transmembrane region" description="Helical" evidence="11">
    <location>
        <begin position="140"/>
        <end position="163"/>
    </location>
</feature>
<dbReference type="GeneID" id="19905392"/>
<dbReference type="eggNOG" id="KOG0039">
    <property type="taxonomic scope" value="Eukaryota"/>
</dbReference>
<evidence type="ECO:0000313" key="13">
    <source>
        <dbReference type="EMBL" id="EON68823.1"/>
    </source>
</evidence>
<dbReference type="HOGENOM" id="CLU_016134_0_0_1"/>
<dbReference type="EMBL" id="JH767602">
    <property type="protein sequence ID" value="EON68823.1"/>
    <property type="molecule type" value="Genomic_DNA"/>
</dbReference>
<keyword evidence="4 11" id="KW-0812">Transmembrane</keyword>
<comment type="similarity">
    <text evidence="2">Belongs to the ferric reductase (FRE) family.</text>
</comment>
<keyword evidence="5" id="KW-0249">Electron transport</keyword>
<keyword evidence="6 11" id="KW-1133">Transmembrane helix</keyword>
<dbReference type="SFLD" id="SFLDG01168">
    <property type="entry name" value="Ferric_reductase_subgroup_(FRE"/>
    <property type="match status" value="1"/>
</dbReference>
<evidence type="ECO:0000256" key="7">
    <source>
        <dbReference type="ARBA" id="ARBA00023002"/>
    </source>
</evidence>
<keyword evidence="8" id="KW-0406">Ion transport</keyword>
<evidence type="ECO:0000256" key="8">
    <source>
        <dbReference type="ARBA" id="ARBA00023065"/>
    </source>
</evidence>
<dbReference type="InterPro" id="IPR051410">
    <property type="entry name" value="Ferric/Cupric_Reductase"/>
</dbReference>
<dbReference type="CDD" id="cd06186">
    <property type="entry name" value="NOX_Duox_like_FAD_NADP"/>
    <property type="match status" value="1"/>
</dbReference>
<gene>
    <name evidence="13" type="ORF">W97_08081</name>
</gene>
<evidence type="ECO:0000256" key="5">
    <source>
        <dbReference type="ARBA" id="ARBA00022982"/>
    </source>
</evidence>
<dbReference type="Pfam" id="PF08030">
    <property type="entry name" value="NAD_binding_6"/>
    <property type="match status" value="1"/>
</dbReference>
<keyword evidence="9 11" id="KW-0472">Membrane</keyword>
<dbReference type="GO" id="GO:0005886">
    <property type="term" value="C:plasma membrane"/>
    <property type="evidence" value="ECO:0007669"/>
    <property type="project" value="TreeGrafter"/>
</dbReference>
<feature type="region of interest" description="Disordered" evidence="10">
    <location>
        <begin position="579"/>
        <end position="618"/>
    </location>
</feature>
<dbReference type="SUPFAM" id="SSF52343">
    <property type="entry name" value="Ferredoxin reductase-like, C-terminal NADP-linked domain"/>
    <property type="match status" value="1"/>
</dbReference>
<dbReference type="OrthoDB" id="167398at2759"/>
<feature type="compositionally biased region" description="Low complexity" evidence="10">
    <location>
        <begin position="600"/>
        <end position="609"/>
    </location>
</feature>
<dbReference type="Proteomes" id="UP000016924">
    <property type="component" value="Unassembled WGS sequence"/>
</dbReference>
<dbReference type="GO" id="GO:0006826">
    <property type="term" value="P:iron ion transport"/>
    <property type="evidence" value="ECO:0007669"/>
    <property type="project" value="TreeGrafter"/>
</dbReference>
<feature type="transmembrane region" description="Helical" evidence="11">
    <location>
        <begin position="60"/>
        <end position="79"/>
    </location>
</feature>
<evidence type="ECO:0000256" key="6">
    <source>
        <dbReference type="ARBA" id="ARBA00022989"/>
    </source>
</evidence>
<keyword evidence="7" id="KW-0560">Oxidoreductase</keyword>
<dbReference type="PANTHER" id="PTHR32361">
    <property type="entry name" value="FERRIC/CUPRIC REDUCTASE TRANSMEMBRANE COMPONENT"/>
    <property type="match status" value="1"/>
</dbReference>
<dbReference type="Pfam" id="PF08022">
    <property type="entry name" value="FAD_binding_8"/>
    <property type="match status" value="1"/>
</dbReference>
<dbReference type="InterPro" id="IPR013130">
    <property type="entry name" value="Fe3_Rdtase_TM_dom"/>
</dbReference>